<keyword evidence="3" id="KW-1185">Reference proteome</keyword>
<sequence>MMKVKSPPVADDAETEGATVLEGECGKDPELSDAQLSRPLPPSGSTIQTKVVVINGHIGTAQTKPLPNAAPKRTVCTRSQALKELQLQSSTAALSNGVKSSNSSSILKCLQQCQPPPLLPHPLHWQQMIALALIQDHQLPTKSRP</sequence>
<gene>
    <name evidence="2" type="ORF">E2C01_070347</name>
</gene>
<accession>A0A5B7I1V0</accession>
<organism evidence="2 3">
    <name type="scientific">Portunus trituberculatus</name>
    <name type="common">Swimming crab</name>
    <name type="synonym">Neptunus trituberculatus</name>
    <dbReference type="NCBI Taxonomy" id="210409"/>
    <lineage>
        <taxon>Eukaryota</taxon>
        <taxon>Metazoa</taxon>
        <taxon>Ecdysozoa</taxon>
        <taxon>Arthropoda</taxon>
        <taxon>Crustacea</taxon>
        <taxon>Multicrustacea</taxon>
        <taxon>Malacostraca</taxon>
        <taxon>Eumalacostraca</taxon>
        <taxon>Eucarida</taxon>
        <taxon>Decapoda</taxon>
        <taxon>Pleocyemata</taxon>
        <taxon>Brachyura</taxon>
        <taxon>Eubrachyura</taxon>
        <taxon>Portunoidea</taxon>
        <taxon>Portunidae</taxon>
        <taxon>Portuninae</taxon>
        <taxon>Portunus</taxon>
    </lineage>
</organism>
<dbReference type="EMBL" id="VSRR010042229">
    <property type="protein sequence ID" value="MPC75946.1"/>
    <property type="molecule type" value="Genomic_DNA"/>
</dbReference>
<comment type="caution">
    <text evidence="2">The sequence shown here is derived from an EMBL/GenBank/DDBJ whole genome shotgun (WGS) entry which is preliminary data.</text>
</comment>
<reference evidence="2 3" key="1">
    <citation type="submission" date="2019-05" db="EMBL/GenBank/DDBJ databases">
        <title>Another draft genome of Portunus trituberculatus and its Hox gene families provides insights of decapod evolution.</title>
        <authorList>
            <person name="Jeong J.-H."/>
            <person name="Song I."/>
            <person name="Kim S."/>
            <person name="Choi T."/>
            <person name="Kim D."/>
            <person name="Ryu S."/>
            <person name="Kim W."/>
        </authorList>
    </citation>
    <scope>NUCLEOTIDE SEQUENCE [LARGE SCALE GENOMIC DNA]</scope>
    <source>
        <tissue evidence="2">Muscle</tissue>
    </source>
</reference>
<proteinExistence type="predicted"/>
<evidence type="ECO:0000256" key="1">
    <source>
        <dbReference type="SAM" id="MobiDB-lite"/>
    </source>
</evidence>
<dbReference type="AlphaFoldDB" id="A0A5B7I1V0"/>
<evidence type="ECO:0000313" key="2">
    <source>
        <dbReference type="EMBL" id="MPC75946.1"/>
    </source>
</evidence>
<protein>
    <submittedName>
        <fullName evidence="2">Uncharacterized protein</fullName>
    </submittedName>
</protein>
<dbReference type="OrthoDB" id="5560686at2759"/>
<feature type="region of interest" description="Disordered" evidence="1">
    <location>
        <begin position="1"/>
        <end position="46"/>
    </location>
</feature>
<dbReference type="Proteomes" id="UP000324222">
    <property type="component" value="Unassembled WGS sequence"/>
</dbReference>
<evidence type="ECO:0000313" key="3">
    <source>
        <dbReference type="Proteomes" id="UP000324222"/>
    </source>
</evidence>
<name>A0A5B7I1V0_PORTR</name>